<proteinExistence type="predicted"/>
<dbReference type="SUPFAM" id="SSF52777">
    <property type="entry name" value="CoA-dependent acyltransferases"/>
    <property type="match status" value="16"/>
</dbReference>
<dbReference type="Gene3D" id="1.10.1200.10">
    <property type="entry name" value="ACP-like"/>
    <property type="match status" value="5"/>
</dbReference>
<dbReference type="PROSITE" id="PS00455">
    <property type="entry name" value="AMP_BINDING"/>
    <property type="match status" value="5"/>
</dbReference>
<dbReference type="InterPro" id="IPR042099">
    <property type="entry name" value="ANL_N_sf"/>
</dbReference>
<accession>A0ABR7TID6</accession>
<dbReference type="Pfam" id="PF00668">
    <property type="entry name" value="Condensation"/>
    <property type="match status" value="8"/>
</dbReference>
<feature type="domain" description="Carrier" evidence="5">
    <location>
        <begin position="4058"/>
        <end position="4135"/>
    </location>
</feature>
<dbReference type="InterPro" id="IPR009081">
    <property type="entry name" value="PP-bd_ACP"/>
</dbReference>
<dbReference type="RefSeq" id="WP_188086415.1">
    <property type="nucleotide sequence ID" value="NZ_JACVFC010000001.1"/>
</dbReference>
<sequence>MMKLNKKDIEDIIALTSLQKGLLFHYLRTGMSDEYVEQVSLQMKGPLDFSLVEQAWMQVIAGNGILRAVYRWEEAREPLQIILREYQGALRYFDATGADDPVAETAIFKNDLKKAVDLQVQPFVVALCKTGWHTWEMVVTNHHILYDGWSSAVMIREFFYYYNSPGAACSQKTPFKDFIKWLQAADKQAAGIYWKQYLDGYGFRELLPQLQTQSTGVPVLKQVSTGQVLYDHLQAYARRNKVSFATLVYTVWGILLQLYNNTDDVVFGITTSGRPPELPAIGDTVGLFINTLPLRLKTGPGDSIVDCLQATGAAVANHSRHSAMPLPDIQACAETNYLFDTLLVFQNYPLPEDTGEKEIEITGYEFFSRTHYDLTLAIYVDAADIKFNFIFNDHRFSAEYTEQLTSHFLCLLNRLVETDATAPRTTLTLANTGAPPTHNDVAEVAVLPLLRTIAGQARQSPHKMALTFKDHHITYAALHERVAVFSSILTQQLNVSPGDYIGILASHSDETIIWMLAVLHAGGAFVMINPRFPAERVCQLLEDVVPKVLIVEDDVPGYNAVAADCLQTVVPHILHMRQLPELPEAGEDAYQAAADDHCYVMYTSGTTGRPRGVVITHGAVSNYTGNFIRTMELSPADRVAQQASLTFDTAIEEIFPVLATGGTLVIIPEESRSGTGLVRLMQRERITLLSTLPSVVETINQTIDSLPDLRVLVSGGDVLRKEQVDRLPGRVKLYNTYGPTETTICATYHEINDSDTAANIGRPIDGYYIYICDENMRLQPAGIPGELYIGGKGVAEGYLNDPESTRQRFVPDPYWEDRVIYRTGDTGHWLPDGTIAFTGRKDQQVKINGVRIELPEIEQAILLYPQIGNAVVLAVKQDGRTVLGAFLEAVETPDVAALRTFLVDKLPGYMVPVWFRTMTSFPLLGNGKTDRQRLQRMAADIARDRQATSFVQLTDTDIQYYQEAFEHINATLFNSNNARPLWEKLKTENAFIRSYTGYKQPLLPLSCSQRMIYFNEKKFVKSGCEINAATVKYKYELVHELMEQAFNIVLKKNDGFRLRIVEINDGNEQLAAQYVAAPQYYQADYLDFTDAPDHAYDTWVNEKTQAHIELIDKDLFYFAVIRFKNNEYGYYLKMHHIISDGWAYSLLYKELDDIYQQLLNHITPDETPNASYLDTLADEEEYLASEQCTTDRAYWMEAVYPLPPSPLNAMRKNAEEDPRSDRRVLPVPDSLRTKMHLFCKEHNSSLYKLYLGALAIYVSGKYGGNDLVIGSVSHGRTSKRQRVTQGMFLRFLPVRITLDEDSTFLSLVKNNCSVPLFGNLRSQRYPFDLIAREITDHTRQYVEYLADIFLIDIAGIPDTHYEIEHNYSFYEPNALSMQINPSNKDIHGLLELDWRFQTNQFSAADILQIHEDLVDILEKGLNDPHAYVGKQYPASTSGKMEQLLQASCGGIRRIVQLPPDEARTVSCWWLETDSTFELSFLEAVMRTSQDMYIVTDQPLPGKDGKPDLALLRYIAAEMSRPVPATELTDETERKIAAIWTSILQLEKVTLLPDTHFFASGGHSLHAVTLASLLMREFDVKVSLRDLFAYPTIRAQATLIRQRNTTACPPVLPTARSNAYPLSSPQQRQWLLHNLAAGSTAYNMPQLFRLEGKLDEHRLENAFTALIERHEILRTSFYMEGEEVRQLVHESFHFSIPKVKAGATVMEELAAYIQPFDLSAAPLIRAILFELEHNKWLLLVDLHHIVSDGLSQEVLAKEFISFYKDLPLLPLPLQYKDYAVWQHTAAYRNWIQLQEAFWLDQMQGDLPVLQMPLDFPRPAFQQFTGDVVSFDIAPATVKNIRQLARDEGATLFMVLLEMCYAWLGRITGQQDLIIGVPVSGRQQELQGLIGMFVNTLALRHTLDDAATVKGALRNIKAFLQEAFRFQDYPFERLIEQVLPVRDPARNPLFDVMFVLTEEGAIDFDLPELSVIPCTLKSTNAKFDMLLEARVRESGISIVLEYNAAIFRKESVTAFAGYLQRFIDEATANPSRRMRDIAMVAPQVLLPVAQVPTGVLIDLWYQRLAEGETGLPALVWNGGALSALALEQQSNMLGNYLRKQGIGRNKVVAVMMDRCPEMIIVLLGILKAGAAYLPVDPALPAARIAYMLEDSGAGMVITAGGDTAKLPAAASHVDITGRRYRTADPDTSSLTGGVMPTDAAYIIYTSGTTGIPKGVLVSHGAAMNTLTAMQYTYPLGPDGVFLFKTSFAFDVSVAELFGWMYGTGKLAVLEKDGEKDPHAIIASISRFNITHINFVPSMFNLFTELLTVDDAAKLRSLQYIFLAGEALYWPVADRFRELFRKATLVNVYGPTEAAIYATHYELPALHDNTTDIPVGKPLHGVRTVIMGSNNREQPDWIPGELLIAGAGLAKGYLNNPELTAKQFIFLNGQRFYRTGDYARKGLSGNIHFMGRIDHQIKLKGFRIEIAEIESHLKQLSYIRDAAVVVDGPTDMPSLTACITGAQLPADQDIAADLSQVMPYYMVPSTFLKMEALPLNASGKLDRKALAIARLVTPAVADTLDSRANDTVEERLQKIWSQILNKPVHGIQENFFAIGGDSIKAVRIISRLQAAGISIRMKDIFQYPTIAALAQIAKQNGPQYEQGAVIGRLPLMPVQQWFFSFCRHDRGHYNQGLVLKSKKRLLLPDLQHAFEKLLMHHDMLRATFTILDDTVVQELLHPGNMPPIKVYETDLRASAEETKAFEDAATALQRFNIAEAPLFRIGLFHLEAGDRLLLVAHHLIVDVVSWKILLEDLQALLLDRNISLPPKSAPYGMAKEAFGRLSAAVLHQQHTYWETLATRHVPALPQKLLAGDNLVGDSDYVVCSLGTTATQALLNRAEAKPGFTIEEMILAAVAAELGVLHQRNEILIAMENHGRAANIDIDISRTVGWFTSIYPVLVPALLADPLEQLAAVKDILRRVPEKGAAYGSWRFDENNIAIPAINPDISFNYIGEIYADWDNPLFELASEPAGSFQSVTGKRPFLLDIVAAVKNGRLEITVTYPKKAYGAAAIRQLLERVDKRLEEILRLTGTTAARKMLMPVDLTYQQLTASQLKILQKQYDLQELYPLSPMQEGILFHTLYDDVAGAYFEQASYLIEGTLQITLVRRALQLLMERHEILRANVITDPVPCLVVSASVEAELVYEELPEMDDISAAAECNRLQAKDLSKGFNPSKDRLLRLTVIKIDEQRFRLIWSFHHIILDGWCLQVLQREFVHCYRALATGEPVILPAAPPYRSYIQWLSAVNRQASQAYWDNYLEGYETGAGIRPDIHTTAPGQSAVAHRLSRAQTTAMTNLAAKQQVTLSTLVQSLWGILLAKYNNTRDVVFGAVVSGRPAEVPGIEEMLGLFINTVPVRINYRQDTRFSTLLQERQQQVLQQESHQYFALAKIQSRTAQKNDLIDHILVFENYPAEQDLESLLSVNEDVNWNWKLKEEHFFERNSYKFSITIVPGDQLQIIFKFDRNRYSQTYINDISNRLDCLINQVIADVDIPVASMSLLSENNRRRLQRQHAGYEQYALLTGNYHRQFEEQAAARPGNLAVVWRQERMSYATLNAQANGIAHRLIQLGVKKGDRVGVLVKPCTAVISGILGILKTGAVFFPIDNTQPPLRFMPLARETGVTYVLDPGDTGVVYDDLTVLSLSDSRFKPIAENPGVPVYHTDGAYMIATSGTTGVPKGTVISHGNLLNYAGWFKTEAHVSHNDSSLVVSSLAFDLGFTGVFPLLIAGGCVHLTDYETYSDPKCLLAALENERATILKLTPSLLATLLHHPDFNTGSIAQLRLLVCGGEKIKPGDIDLLFAVKPGIRVMNHYGPTETTIGTAFCMLTSSNWHRYRQQPVIGKPVYNAKAVIIGRDGHEQPWGIPGELYIAGAGIGIGYINQPQLTTERFVFRNGERCYRTGDRVFRKRSGEIVFLDRIDDQVKIRGFRVEPGELESLCLQHEAILQAAVVPAKNKQGDYELTAFVVLCQPVSREVIADFLKKAAPSFLVPRHIILLDELPLTSNNKVDKKKLAGMVVADREDAQYDRLSADERTLARIWSDLLQVGLLSLDRKTDFFASGGHSLSAMQLLGKVRNVFGVSLSVKDVFANPTLGELAKLIAGAQKSDVPQLLPLALQPHYKASPAQKRFYLLQQIHKDITAYNMYGLYRLQGKPDAEKLNGVFRQLLRRHEILRTSFELKDGELVQIVEVAEAVNIAVPVLKIDKAALKDWVYREMRPFELSTPPLIRMYCLDTGEIDALLFVEMHHIISDGISNEILIEDFNALLAEKPLKEQTIQYKDYAAWQQPDSRKAAYWLERFSGEIPKLNLPLDYERPAVKQFDGATVVFEIPAAVTAALRKIATEEGATLFMAMLAIYKIFLQRITGQRDVVVGIPVSGRNDMQLERVVGCFINTLAIRSEGIAEETFTGFIGRLKTLLLDAYDHQEFSFEELIDQLNVERNMAGNPLFDVMFDYHNEKRYAVDNWLQLGNDEHFHRRTAMFDLNLHVTEVGDHLVCELEYCAALFRAETVVRFASFLQRLAESAAEAPWCPVKQLDILDESERSQLVDTFNDTEAIYEQDLLIHQLFEHTARHSPDRIAVITDQLHITYRLLNERVNQLAHSLMTRGLKPGDFVPVIMERSEYMIMAVLAILKAGGAYVPLEPDLPCSRLRNIVQQLETKFLFTSRGVVSVVGEVLTGLEHTPLVYVPDAAEGTGVLAAFTWLGAAEMNRQPITDPACVGKADDLAYIIFTSGSSGVPKGVMVKHRPVINLIEWVNGNFGINESTRLLFVTSLGFDLSVYDIFGLLASGGCIRIVTAAELKDPVVLISLIEKESITFWDSAPAAFLQGISFLPEPGKITTLRLVFFSGDWIPVNLPDLLRRAYPLAQVISLGGATEATVWSNYFPIDTVDPQWKSIPYGKPIQNARYYILDEDLNVCPFGITGDLYIGGPCLSSGYFNDTLLTSEKFIKSPFVAGDIIYRTGDLARWKTDGNMELLGRKDQQVKIRGHRIETGEIESQLLEIPGVKAAVVVVHGTNSTDKALAVYFCADEEMSAQFLKDRLGEVLPAYMIPAYFIQLDTIPLTANGKVNRKALPEPVQVQDIHYSAPVNDSEKLLQSYWAEVLKIPAEKIGTTANFFELGGNSLKASLLVGMCYKAFHMRIPLVHFFQYPDIRSMAAFFDNGREVQPETAGGEKNARYPVTAAQQRLYVLQQMYPDAVVYNISQVIALKGDIDAGLLENAFRTLIRRHEMLRTAFVMEDGVLLQEVSEEVNFSMARLPVGNTDEQVKHFIQPFRLDRPQLVRVALITKRQGGFLLVVDLHHIIADGMAMALLMEELLRLYNGVSLPPVTLQYRDYTSWKQRHLPDALVVQQREYWESQLEGEIPALQLPADFPRPPVKLYEGSKVYFNIDRHTTAAVKQDVIRHKTTLFIWLFTAYNIFLSRLSGQEDVLVGTPVSLRDHPDLQRMIGLLINTLVIRSHVSEASTFPALLAQTSRQLFAALENKDYPFEQLVGLLDIPRDASRNPVFDTMFVLDTSNLEEAAPEKISIQPYFFDNGVSKFDLTLFLTEQDGALSGYFEYDIQLFRRDTIQRMCDYFSTLVAALVEPGSFPVANYNMIPGKETELLINGFNTGASKGSFPFPTIQAVFSAQVKKTPDNTALIDDNAALSYRELDLLSDHVAGALAARGVSPGHVVAILTDPSNVMLTGILGILKAGASYLPISTKVPEERSRHMLQEAGAVCLLVRNGTAIIPADVPVWGIEEMQADTERGLLSIHNGEAGDLAYIIYTSGSTGTPKGVMVTHQNVLNTMAGLGDVIYRENQLNIALTAACEFDGSVHVILGALLFGNTLLVVPEERKLDPEWLYDFFYKNKANLMEGVPGYMTFLANALKIRIAALQLKFIVCGGEPLTSVLVDSLLNNYTAGGDVTIVNIYGPTETCIGSTCAQIRSWHKGMKVTIGRPLPGERVYILDKQGRLAPLGVYGQLCIGGQGVTNGYINAPALNAQKFVPDPFQSGQVMYCTGDQARWLPDGTLEYMGRQDTQVKIRGYRLEITEIEDQLLAYGPIEAAAVTVGAGNELLYAYFTAGEKLATEEVKAFLSVHLPNYAIPNFFIQLEQLPLNSNGKVDRVKLSADSCNIPSASQQFQLPATGDEYRMTRLWSVVLGIPAENISVEDTFFELGGHSLRATTLAALIHEEFNARISVVQLFRHTTVRSQAALLKSIQTHVFEDIPVALPRPFYPLSQEQKRLYFMQQTAPESTVFNLPQLFEIAGEPDISRIRDAFRLLISGHDILRTAFVLTEDDVYQEIHTEVDFNVVHASWPGNADLFLDENTRPFDLSVPCQVRVIIAQALANRYYLLIDIHHIITDGISNGLLVQEFADLYNQQTVTRAMLQYCDYAVWQAGETCQQMLKQQGAYWLRALDGVPMVLKPGGAAPDNSGKGSRVYFDISGQLMEEIIHCCDTYQVTPYMLLLTAYAVLLSAQTGQDDIVIGSPVSGRTHAGLQRVIGLMTNLLPMRCQPLPEKSFEVLLREVRATVLYAFEHQNYPFNEMVKMAGGKREGTDNPLFSVQFSFENEGGRQLEIPGLTLNPCNRKEFSLQFRQSLYGTRRKDCFCMTFEYLKGIYTGDQVQHIINNYVSILEQVTRNPATLLHMLPIQHIESPGNVTLFSSR</sequence>
<dbReference type="CDD" id="cd05930">
    <property type="entry name" value="A_NRPS"/>
    <property type="match status" value="5"/>
</dbReference>
<dbReference type="Pfam" id="PF00501">
    <property type="entry name" value="AMP-binding"/>
    <property type="match status" value="5"/>
</dbReference>
<dbReference type="PANTHER" id="PTHR45527:SF1">
    <property type="entry name" value="FATTY ACID SYNTHASE"/>
    <property type="match status" value="1"/>
</dbReference>
<dbReference type="CDD" id="cd19531">
    <property type="entry name" value="LCL_NRPS-like"/>
    <property type="match status" value="4"/>
</dbReference>
<evidence type="ECO:0000256" key="2">
    <source>
        <dbReference type="ARBA" id="ARBA00022450"/>
    </source>
</evidence>
<dbReference type="InterPro" id="IPR020806">
    <property type="entry name" value="PKS_PP-bd"/>
</dbReference>
<keyword evidence="7" id="KW-1185">Reference proteome</keyword>
<dbReference type="Gene3D" id="2.30.38.10">
    <property type="entry name" value="Luciferase, Domain 3"/>
    <property type="match status" value="2"/>
</dbReference>
<dbReference type="InterPro" id="IPR001242">
    <property type="entry name" value="Condensation_dom"/>
</dbReference>
<dbReference type="SUPFAM" id="SSF56801">
    <property type="entry name" value="Acetyl-CoA synthetase-like"/>
    <property type="match status" value="5"/>
</dbReference>
<evidence type="ECO:0000256" key="4">
    <source>
        <dbReference type="ARBA" id="ARBA00022737"/>
    </source>
</evidence>
<dbReference type="PROSITE" id="PS00012">
    <property type="entry name" value="PHOSPHOPANTETHEINE"/>
    <property type="match status" value="4"/>
</dbReference>
<dbReference type="InterPro" id="IPR010060">
    <property type="entry name" value="NRPS_synth"/>
</dbReference>
<dbReference type="Gene3D" id="3.40.50.12780">
    <property type="entry name" value="N-terminal domain of ligase-like"/>
    <property type="match status" value="3"/>
</dbReference>
<keyword evidence="4" id="KW-0677">Repeat</keyword>
<gene>
    <name evidence="6" type="ORF">ICL07_02755</name>
</gene>
<dbReference type="Gene3D" id="3.30.559.10">
    <property type="entry name" value="Chloramphenicol acetyltransferase-like domain"/>
    <property type="match status" value="8"/>
</dbReference>
<dbReference type="Gene3D" id="3.40.50.980">
    <property type="match status" value="4"/>
</dbReference>
<dbReference type="PROSITE" id="PS50075">
    <property type="entry name" value="CARRIER"/>
    <property type="match status" value="5"/>
</dbReference>
<dbReference type="Pfam" id="PF00550">
    <property type="entry name" value="PP-binding"/>
    <property type="match status" value="5"/>
</dbReference>
<name>A0ABR7TID6_9BACT</name>
<feature type="domain" description="Carrier" evidence="5">
    <location>
        <begin position="1526"/>
        <end position="1603"/>
    </location>
</feature>
<dbReference type="InterPro" id="IPR045851">
    <property type="entry name" value="AMP-bd_C_sf"/>
</dbReference>
<feature type="domain" description="Carrier" evidence="5">
    <location>
        <begin position="2560"/>
        <end position="2634"/>
    </location>
</feature>
<dbReference type="InterPro" id="IPR025110">
    <property type="entry name" value="AMP-bd_C"/>
</dbReference>
<organism evidence="6 7">
    <name type="scientific">Chitinophaga qingshengii</name>
    <dbReference type="NCBI Taxonomy" id="1569794"/>
    <lineage>
        <taxon>Bacteria</taxon>
        <taxon>Pseudomonadati</taxon>
        <taxon>Bacteroidota</taxon>
        <taxon>Chitinophagia</taxon>
        <taxon>Chitinophagales</taxon>
        <taxon>Chitinophagaceae</taxon>
        <taxon>Chitinophaga</taxon>
    </lineage>
</organism>
<evidence type="ECO:0000313" key="6">
    <source>
        <dbReference type="EMBL" id="MBC9929276.1"/>
    </source>
</evidence>
<dbReference type="InterPro" id="IPR010071">
    <property type="entry name" value="AA_adenyl_dom"/>
</dbReference>
<evidence type="ECO:0000256" key="1">
    <source>
        <dbReference type="ARBA" id="ARBA00001957"/>
    </source>
</evidence>
<comment type="cofactor">
    <cofactor evidence="1">
        <name>pantetheine 4'-phosphate</name>
        <dbReference type="ChEBI" id="CHEBI:47942"/>
    </cofactor>
</comment>
<keyword evidence="3" id="KW-0597">Phosphoprotein</keyword>
<dbReference type="InterPro" id="IPR006162">
    <property type="entry name" value="Ppantetheine_attach_site"/>
</dbReference>
<dbReference type="NCBIfam" id="NF003417">
    <property type="entry name" value="PRK04813.1"/>
    <property type="match status" value="5"/>
</dbReference>
<dbReference type="NCBIfam" id="TIGR01720">
    <property type="entry name" value="NRPS-para261"/>
    <property type="match status" value="1"/>
</dbReference>
<evidence type="ECO:0000313" key="7">
    <source>
        <dbReference type="Proteomes" id="UP000659124"/>
    </source>
</evidence>
<dbReference type="PANTHER" id="PTHR45527">
    <property type="entry name" value="NONRIBOSOMAL PEPTIDE SYNTHETASE"/>
    <property type="match status" value="1"/>
</dbReference>
<evidence type="ECO:0000256" key="3">
    <source>
        <dbReference type="ARBA" id="ARBA00022553"/>
    </source>
</evidence>
<dbReference type="Gene3D" id="3.30.559.30">
    <property type="entry name" value="Nonribosomal peptide synthetase, condensation domain"/>
    <property type="match status" value="8"/>
</dbReference>
<dbReference type="SMART" id="SM00823">
    <property type="entry name" value="PKS_PP"/>
    <property type="match status" value="5"/>
</dbReference>
<dbReference type="NCBIfam" id="TIGR01733">
    <property type="entry name" value="AA-adenyl-dom"/>
    <property type="match status" value="5"/>
</dbReference>
<dbReference type="InterPro" id="IPR023213">
    <property type="entry name" value="CAT-like_dom_sf"/>
</dbReference>
<dbReference type="Pfam" id="PF13193">
    <property type="entry name" value="AMP-binding_C"/>
    <property type="match status" value="2"/>
</dbReference>
<dbReference type="Proteomes" id="UP000659124">
    <property type="component" value="Unassembled WGS sequence"/>
</dbReference>
<dbReference type="EMBL" id="JACVFC010000001">
    <property type="protein sequence ID" value="MBC9929276.1"/>
    <property type="molecule type" value="Genomic_DNA"/>
</dbReference>
<evidence type="ECO:0000259" key="5">
    <source>
        <dbReference type="PROSITE" id="PS50075"/>
    </source>
</evidence>
<dbReference type="SUPFAM" id="SSF47336">
    <property type="entry name" value="ACP-like"/>
    <property type="match status" value="5"/>
</dbReference>
<dbReference type="Gene3D" id="3.30.300.30">
    <property type="match status" value="5"/>
</dbReference>
<dbReference type="CDD" id="cd19543">
    <property type="entry name" value="DCL_NRPS"/>
    <property type="match status" value="1"/>
</dbReference>
<feature type="domain" description="Carrier" evidence="5">
    <location>
        <begin position="6155"/>
        <end position="6232"/>
    </location>
</feature>
<feature type="domain" description="Carrier" evidence="5">
    <location>
        <begin position="5116"/>
        <end position="5193"/>
    </location>
</feature>
<keyword evidence="2" id="KW-0596">Phosphopantetheine</keyword>
<protein>
    <submittedName>
        <fullName evidence="6">Amino acid adenylation domain-containing protein</fullName>
    </submittedName>
</protein>
<reference evidence="6 7" key="1">
    <citation type="submission" date="2020-09" db="EMBL/GenBank/DDBJ databases">
        <title>Genome sequences of type strains of Chitinophaga qingshengii and Chitinophaga varians.</title>
        <authorList>
            <person name="Kittiwongwattana C."/>
        </authorList>
    </citation>
    <scope>NUCLEOTIDE SEQUENCE [LARGE SCALE GENOMIC DNA]</scope>
    <source>
        <strain evidence="6 7">JCM 30026</strain>
    </source>
</reference>
<dbReference type="InterPro" id="IPR036736">
    <property type="entry name" value="ACP-like_sf"/>
</dbReference>
<comment type="caution">
    <text evidence="6">The sequence shown here is derived from an EMBL/GenBank/DDBJ whole genome shotgun (WGS) entry which is preliminary data.</text>
</comment>
<dbReference type="InterPro" id="IPR000873">
    <property type="entry name" value="AMP-dep_synth/lig_dom"/>
</dbReference>
<dbReference type="InterPro" id="IPR020845">
    <property type="entry name" value="AMP-binding_CS"/>
</dbReference>